<dbReference type="PANTHER" id="PTHR45649">
    <property type="entry name" value="AMINO-ACID PERMEASE BAT1"/>
    <property type="match status" value="1"/>
</dbReference>
<name>A0A061AQV6_CYBFA</name>
<feature type="transmembrane region" description="Helical" evidence="7">
    <location>
        <begin position="410"/>
        <end position="429"/>
    </location>
</feature>
<feature type="transmembrane region" description="Helical" evidence="7">
    <location>
        <begin position="355"/>
        <end position="377"/>
    </location>
</feature>
<dbReference type="OrthoDB" id="4476201at2759"/>
<feature type="transmembrane region" description="Helical" evidence="7">
    <location>
        <begin position="511"/>
        <end position="532"/>
    </location>
</feature>
<dbReference type="AlphaFoldDB" id="A0A061AQV6"/>
<organism evidence="8">
    <name type="scientific">Cyberlindnera fabianii</name>
    <name type="common">Yeast</name>
    <name type="synonym">Hansenula fabianii</name>
    <dbReference type="NCBI Taxonomy" id="36022"/>
    <lineage>
        <taxon>Eukaryota</taxon>
        <taxon>Fungi</taxon>
        <taxon>Dikarya</taxon>
        <taxon>Ascomycota</taxon>
        <taxon>Saccharomycotina</taxon>
        <taxon>Saccharomycetes</taxon>
        <taxon>Phaffomycetales</taxon>
        <taxon>Phaffomycetaceae</taxon>
        <taxon>Cyberlindnera</taxon>
    </lineage>
</organism>
<comment type="subcellular location">
    <subcellularLocation>
        <location evidence="1">Membrane</location>
        <topology evidence="1">Multi-pass membrane protein</topology>
    </subcellularLocation>
</comment>
<feature type="transmembrane region" description="Helical" evidence="7">
    <location>
        <begin position="148"/>
        <end position="173"/>
    </location>
</feature>
<dbReference type="Gene3D" id="1.20.1740.10">
    <property type="entry name" value="Amino acid/polyamine transporter I"/>
    <property type="match status" value="1"/>
</dbReference>
<dbReference type="GO" id="GO:0016020">
    <property type="term" value="C:membrane"/>
    <property type="evidence" value="ECO:0007669"/>
    <property type="project" value="UniProtKB-SubCell"/>
</dbReference>
<evidence type="ECO:0000256" key="6">
    <source>
        <dbReference type="SAM" id="MobiDB-lite"/>
    </source>
</evidence>
<feature type="transmembrane region" description="Helical" evidence="7">
    <location>
        <begin position="435"/>
        <end position="457"/>
    </location>
</feature>
<feature type="transmembrane region" description="Helical" evidence="7">
    <location>
        <begin position="194"/>
        <end position="218"/>
    </location>
</feature>
<keyword evidence="3 7" id="KW-0812">Transmembrane</keyword>
<feature type="transmembrane region" description="Helical" evidence="7">
    <location>
        <begin position="478"/>
        <end position="499"/>
    </location>
</feature>
<reference evidence="8" key="1">
    <citation type="journal article" date="2014" name="Genome Announc.">
        <title>Genome sequence of the yeast Cyberlindnera fabianii (Hansenula fabianii).</title>
        <authorList>
            <person name="Freel K.C."/>
            <person name="Sarilar V."/>
            <person name="Neuveglise C."/>
            <person name="Devillers H."/>
            <person name="Friedrich A."/>
            <person name="Schacherer J."/>
        </authorList>
    </citation>
    <scope>NUCLEOTIDE SEQUENCE</scope>
    <source>
        <strain evidence="8">YJS4271</strain>
    </source>
</reference>
<evidence type="ECO:0000256" key="1">
    <source>
        <dbReference type="ARBA" id="ARBA00004141"/>
    </source>
</evidence>
<dbReference type="InterPro" id="IPR002293">
    <property type="entry name" value="AA/rel_permease1"/>
</dbReference>
<dbReference type="PhylomeDB" id="A0A061AQV6"/>
<evidence type="ECO:0000256" key="5">
    <source>
        <dbReference type="ARBA" id="ARBA00023136"/>
    </source>
</evidence>
<feature type="transmembrane region" description="Helical" evidence="7">
    <location>
        <begin position="76"/>
        <end position="97"/>
    </location>
</feature>
<dbReference type="GO" id="GO:0022857">
    <property type="term" value="F:transmembrane transporter activity"/>
    <property type="evidence" value="ECO:0007669"/>
    <property type="project" value="InterPro"/>
</dbReference>
<proteinExistence type="predicted"/>
<feature type="transmembrane region" description="Helical" evidence="7">
    <location>
        <begin position="104"/>
        <end position="128"/>
    </location>
</feature>
<evidence type="ECO:0000256" key="3">
    <source>
        <dbReference type="ARBA" id="ARBA00022692"/>
    </source>
</evidence>
<accession>A0A061AQV6</accession>
<dbReference type="EMBL" id="LK052889">
    <property type="protein sequence ID" value="CDR39990.1"/>
    <property type="molecule type" value="Genomic_DNA"/>
</dbReference>
<protein>
    <submittedName>
        <fullName evidence="8">CYFA0S04e01244g1_1</fullName>
    </submittedName>
</protein>
<evidence type="ECO:0000256" key="4">
    <source>
        <dbReference type="ARBA" id="ARBA00022989"/>
    </source>
</evidence>
<sequence>MSKPQLTSVLSSGLRSITSHAINTDLEATKSQIRDVHTHTAIDTRAALNQKLSDDEILALAGYKHELRRQFGPFNMIGVAFSIMSVLPSLASVLGYCYSINGALWGWFVSSFFIFLIGVCMSELASAIPTAGGLYYWTYHYSPDNYRIWLSFLVGTLNTLSLASGLCSIDYGFSKELLSIVYIAKDGDFNMTDGIMYGVFAACIVSHIITASIASYGVAKLQSVSVFANVTLVVFFIIVMLVGTKNKNDAKWVFTDVENFTDWPTGWAWVYNGFMPAIWTIGAFDSCVHMSEEAHNATKNVPIGILGSISSTWFFGFIILIVCNFCVSKDIQSILTTPSGQPMAQLIFDALGKKWTIVFMVLIAVCQWLMGVSIITATSRQAWAFSRDNGLPFSSFLRVVNKRLQVPIRAIFFTGSLALIIGLLCLIGSTAANAVFTLAICGNYFAWGTPIVLKLYRTWCSDIELRFKPGAFYLGDKVSPVVSIITVFWMVFVIIMSLMPSTKSVDKETMNYTVVVVGAAVIMSMTWFFTIAHKTFQGPRNTLDGEVEMLESGSGSDKIDGQIASDEEKN</sequence>
<dbReference type="PANTHER" id="PTHR45649:SF6">
    <property type="entry name" value="GABA-SPECIFIC PERMEASE"/>
    <property type="match status" value="1"/>
</dbReference>
<evidence type="ECO:0000256" key="2">
    <source>
        <dbReference type="ARBA" id="ARBA00022448"/>
    </source>
</evidence>
<keyword evidence="4 7" id="KW-1133">Transmembrane helix</keyword>
<dbReference type="PIRSF" id="PIRSF006060">
    <property type="entry name" value="AA_transporter"/>
    <property type="match status" value="1"/>
</dbReference>
<dbReference type="VEuPathDB" id="FungiDB:BON22_2317"/>
<keyword evidence="2" id="KW-0813">Transport</keyword>
<evidence type="ECO:0000313" key="8">
    <source>
        <dbReference type="EMBL" id="CDR39990.1"/>
    </source>
</evidence>
<feature type="region of interest" description="Disordered" evidence="6">
    <location>
        <begin position="551"/>
        <end position="570"/>
    </location>
</feature>
<feature type="transmembrane region" description="Helical" evidence="7">
    <location>
        <begin position="224"/>
        <end position="242"/>
    </location>
</feature>
<dbReference type="Pfam" id="PF13520">
    <property type="entry name" value="AA_permease_2"/>
    <property type="match status" value="1"/>
</dbReference>
<evidence type="ECO:0000256" key="7">
    <source>
        <dbReference type="SAM" id="Phobius"/>
    </source>
</evidence>
<keyword evidence="5 7" id="KW-0472">Membrane</keyword>
<gene>
    <name evidence="8" type="ORF">CYFA0S_04e01244g</name>
</gene>